<dbReference type="AlphaFoldDB" id="A0A1N6T045"/>
<name>A0A1N6T045_9BACT</name>
<keyword evidence="5" id="KW-1185">Reference proteome</keyword>
<evidence type="ECO:0000256" key="2">
    <source>
        <dbReference type="SAM" id="MobiDB-lite"/>
    </source>
</evidence>
<dbReference type="OrthoDB" id="762648at2"/>
<keyword evidence="3" id="KW-0812">Transmembrane</keyword>
<protein>
    <submittedName>
        <fullName evidence="4">Uncharacterized protein</fullName>
    </submittedName>
</protein>
<feature type="coiled-coil region" evidence="1">
    <location>
        <begin position="52"/>
        <end position="79"/>
    </location>
</feature>
<dbReference type="Proteomes" id="UP000185924">
    <property type="component" value="Unassembled WGS sequence"/>
</dbReference>
<dbReference type="RefSeq" id="WP_076420301.1">
    <property type="nucleotide sequence ID" value="NZ_FTNM01000001.1"/>
</dbReference>
<sequence length="205" mass="23278">MENRLHPTDYEEGRPPKRPYHENRLVTQLKKPAVFIPLLLTLAFLVILLFINSSKNTQLSEAREQAAQEREAIVTQANQRVSENTTYFLRTLMIPFSWSVRSAMLSRNMEQVDQYLYAFVQEPRFELVLLADNSGKIISTTNQKYKGELFADHFQSSLLQAESITLDTSDSTSIKVAAPIMGLNSKLGTLYTVYTPDKPITADGE</sequence>
<evidence type="ECO:0000313" key="5">
    <source>
        <dbReference type="Proteomes" id="UP000185924"/>
    </source>
</evidence>
<accession>A0A1N6T045</accession>
<feature type="transmembrane region" description="Helical" evidence="3">
    <location>
        <begin position="33"/>
        <end position="51"/>
    </location>
</feature>
<dbReference type="EMBL" id="FTNM01000001">
    <property type="protein sequence ID" value="SIQ46634.1"/>
    <property type="molecule type" value="Genomic_DNA"/>
</dbReference>
<organism evidence="4 5">
    <name type="scientific">Pontibacter lucknowensis</name>
    <dbReference type="NCBI Taxonomy" id="1077936"/>
    <lineage>
        <taxon>Bacteria</taxon>
        <taxon>Pseudomonadati</taxon>
        <taxon>Bacteroidota</taxon>
        <taxon>Cytophagia</taxon>
        <taxon>Cytophagales</taxon>
        <taxon>Hymenobacteraceae</taxon>
        <taxon>Pontibacter</taxon>
    </lineage>
</organism>
<evidence type="ECO:0000256" key="1">
    <source>
        <dbReference type="SAM" id="Coils"/>
    </source>
</evidence>
<keyword evidence="3" id="KW-0472">Membrane</keyword>
<reference evidence="5" key="1">
    <citation type="submission" date="2017-01" db="EMBL/GenBank/DDBJ databases">
        <authorList>
            <person name="Varghese N."/>
            <person name="Submissions S."/>
        </authorList>
    </citation>
    <scope>NUCLEOTIDE SEQUENCE [LARGE SCALE GENOMIC DNA]</scope>
    <source>
        <strain evidence="5">DM9</strain>
    </source>
</reference>
<gene>
    <name evidence="4" type="ORF">SAMN05421545_0049</name>
</gene>
<proteinExistence type="predicted"/>
<evidence type="ECO:0000313" key="4">
    <source>
        <dbReference type="EMBL" id="SIQ46634.1"/>
    </source>
</evidence>
<feature type="region of interest" description="Disordered" evidence="2">
    <location>
        <begin position="1"/>
        <end position="20"/>
    </location>
</feature>
<dbReference type="STRING" id="1077936.SAMN05421545_0049"/>
<keyword evidence="1" id="KW-0175">Coiled coil</keyword>
<evidence type="ECO:0000256" key="3">
    <source>
        <dbReference type="SAM" id="Phobius"/>
    </source>
</evidence>
<keyword evidence="3" id="KW-1133">Transmembrane helix</keyword>